<reference evidence="1" key="1">
    <citation type="submission" date="2018-05" db="EMBL/GenBank/DDBJ databases">
        <authorList>
            <person name="Lanie J.A."/>
            <person name="Ng W.-L."/>
            <person name="Kazmierczak K.M."/>
            <person name="Andrzejewski T.M."/>
            <person name="Davidsen T.M."/>
            <person name="Wayne K.J."/>
            <person name="Tettelin H."/>
            <person name="Glass J.I."/>
            <person name="Rusch D."/>
            <person name="Podicherti R."/>
            <person name="Tsui H.-C.T."/>
            <person name="Winkler M.E."/>
        </authorList>
    </citation>
    <scope>NUCLEOTIDE SEQUENCE</scope>
</reference>
<dbReference type="EMBL" id="UINC01153518">
    <property type="protein sequence ID" value="SVD48284.1"/>
    <property type="molecule type" value="Genomic_DNA"/>
</dbReference>
<name>A0A382VPC6_9ZZZZ</name>
<feature type="non-terminal residue" evidence="1">
    <location>
        <position position="1"/>
    </location>
</feature>
<proteinExistence type="predicted"/>
<protein>
    <submittedName>
        <fullName evidence="1">Uncharacterized protein</fullName>
    </submittedName>
</protein>
<accession>A0A382VPC6</accession>
<organism evidence="1">
    <name type="scientific">marine metagenome</name>
    <dbReference type="NCBI Taxonomy" id="408172"/>
    <lineage>
        <taxon>unclassified sequences</taxon>
        <taxon>metagenomes</taxon>
        <taxon>ecological metagenomes</taxon>
    </lineage>
</organism>
<sequence length="29" mass="3420">EYQPVVNEFKKKMAAKLADLRDNDLKKAR</sequence>
<evidence type="ECO:0000313" key="1">
    <source>
        <dbReference type="EMBL" id="SVD48284.1"/>
    </source>
</evidence>
<gene>
    <name evidence="1" type="ORF">METZ01_LOCUS401138</name>
</gene>
<dbReference type="AlphaFoldDB" id="A0A382VPC6"/>